<dbReference type="Proteomes" id="UP001195914">
    <property type="component" value="Unassembled WGS sequence"/>
</dbReference>
<accession>A0AAD9GFJ7</accession>
<name>A0AAD9GFJ7_BABDI</name>
<sequence>MSEEARHSVSGTSGAASKNTVAAPELIDVMLEKLKLLKLTPSPLPRKVIEAFPANSINVTDECSYCGTNNVKLVVPEVDLNLKVKTATLRCHKNICALCHEVFDVKTLLNHISKALMKKKDDFDRVYQHFCEINNIKDTHGTALQEVSKLPSSSDISYGRFLGTDFYMTAEHPSEITTNDAEERQGQLKCKYGRQKRPIKSYHLQSAIDASCVSLSASKGYEVMRNRCKRLLLDRESVCAWVVSLSTMLKGHPIPPEAKTYIQCCIRKRLDGIMAGDIIKLYTAMYDLKILSDEFIGLFMHKIIEMRKGCISANEKESLAEVMIAALSHHNLHECASSKELESCMVSLRADTPFLSPRLQYRMAVLYTNMFPKGMVSINDIEALILILMGHPVDIQRRMSLHDCVYSIDLLKLLKAYLTADVSCGVRPFAHDVERYLDDCLLPRLKMNVYMLTAGQITDVLSFLSETGIKGKHELLEACCNRFTRDISQFSFSRMLEFNQALLYIGHPSEKIVLHTISNLPRRVLSITSVDQLISLLRIAKAGRVDSDLLRSFVTEHLLQLAHKLGRKHCEALFGLLTPQYCYKEGLEVIEHVSSRYMLKPL</sequence>
<gene>
    <name evidence="1" type="ORF">X943_002462</name>
</gene>
<evidence type="ECO:0000313" key="1">
    <source>
        <dbReference type="EMBL" id="KAK1937511.1"/>
    </source>
</evidence>
<reference evidence="1" key="2">
    <citation type="submission" date="2021-05" db="EMBL/GenBank/DDBJ databases">
        <authorList>
            <person name="Pain A."/>
        </authorList>
    </citation>
    <scope>NUCLEOTIDE SEQUENCE</scope>
    <source>
        <strain evidence="1">1802A</strain>
    </source>
</reference>
<keyword evidence="2" id="KW-1185">Reference proteome</keyword>
<dbReference type="AlphaFoldDB" id="A0AAD9GFJ7"/>
<evidence type="ECO:0000313" key="2">
    <source>
        <dbReference type="Proteomes" id="UP001195914"/>
    </source>
</evidence>
<comment type="caution">
    <text evidence="1">The sequence shown here is derived from an EMBL/GenBank/DDBJ whole genome shotgun (WGS) entry which is preliminary data.</text>
</comment>
<proteinExistence type="predicted"/>
<protein>
    <submittedName>
        <fullName evidence="1">Uncharacterized protein</fullName>
    </submittedName>
</protein>
<reference evidence="1" key="1">
    <citation type="journal article" date="2014" name="Nucleic Acids Res.">
        <title>The evolutionary dynamics of variant antigen genes in Babesia reveal a history of genomic innovation underlying host-parasite interaction.</title>
        <authorList>
            <person name="Jackson A.P."/>
            <person name="Otto T.D."/>
            <person name="Darby A."/>
            <person name="Ramaprasad A."/>
            <person name="Xia D."/>
            <person name="Echaide I.E."/>
            <person name="Farber M."/>
            <person name="Gahlot S."/>
            <person name="Gamble J."/>
            <person name="Gupta D."/>
            <person name="Gupta Y."/>
            <person name="Jackson L."/>
            <person name="Malandrin L."/>
            <person name="Malas T.B."/>
            <person name="Moussa E."/>
            <person name="Nair M."/>
            <person name="Reid A.J."/>
            <person name="Sanders M."/>
            <person name="Sharma J."/>
            <person name="Tracey A."/>
            <person name="Quail M.A."/>
            <person name="Weir W."/>
            <person name="Wastling J.M."/>
            <person name="Hall N."/>
            <person name="Willadsen P."/>
            <person name="Lingelbach K."/>
            <person name="Shiels B."/>
            <person name="Tait A."/>
            <person name="Berriman M."/>
            <person name="Allred D.R."/>
            <person name="Pain A."/>
        </authorList>
    </citation>
    <scope>NUCLEOTIDE SEQUENCE</scope>
    <source>
        <strain evidence="1">1802A</strain>
    </source>
</reference>
<dbReference type="EMBL" id="JAHBMH010000033">
    <property type="protein sequence ID" value="KAK1937511.1"/>
    <property type="molecule type" value="Genomic_DNA"/>
</dbReference>
<organism evidence="1 2">
    <name type="scientific">Babesia divergens</name>
    <dbReference type="NCBI Taxonomy" id="32595"/>
    <lineage>
        <taxon>Eukaryota</taxon>
        <taxon>Sar</taxon>
        <taxon>Alveolata</taxon>
        <taxon>Apicomplexa</taxon>
        <taxon>Aconoidasida</taxon>
        <taxon>Piroplasmida</taxon>
        <taxon>Babesiidae</taxon>
        <taxon>Babesia</taxon>
    </lineage>
</organism>